<evidence type="ECO:0000256" key="7">
    <source>
        <dbReference type="ARBA" id="ARBA00023016"/>
    </source>
</evidence>
<gene>
    <name evidence="13" type="ORF">BK798_05255</name>
</gene>
<dbReference type="PROSITE" id="PS51194">
    <property type="entry name" value="HELICASE_CTER"/>
    <property type="match status" value="1"/>
</dbReference>
<evidence type="ECO:0000256" key="9">
    <source>
        <dbReference type="RuleBase" id="RU000492"/>
    </source>
</evidence>
<sequence length="429" mass="48612">MSDITFDDFEILAEIKKSIKEMGFEEPSPIQELTIPEALKGIDIIGQAQTGTGKTLAFTVPLLQKIFIPDNSPQAIVLCPTRELCIQVAGEIGKIGSHMKKLKILPVYGGQPIGRQIRVLNKGVHVVIGTPGRVLDHIERKTLDLKGISTVVLDEADEMLDMGFREDIEKILRHTPKQRQTLLFSATMPKEIKRITKFYQKKPKHLKVAQSQMTVPEITQYYFETKEKDKLENLTRLIDVYDVNLGLVFCNTKKRVDWVAKNLRNRGYAAEGIHGDMNQKSRDKVMNKFRNGNIEILIATDVAARGIDVPNVEVVVNYDVPQNPEYYVHRIGRTGRAGNMGYAFTFVAGKEIYSLRTIKKVTKSKIKQRKIPSYKEMESIKNTQLMNSVKNSIEKDNLEKYVKLVEGAMEEDFDSVDIAAALLKMVKEN</sequence>
<dbReference type="CDD" id="cd18787">
    <property type="entry name" value="SF2_C_DEAD"/>
    <property type="match status" value="1"/>
</dbReference>
<keyword evidence="3 9" id="KW-0547">Nucleotide-binding</keyword>
<dbReference type="GO" id="GO:0016787">
    <property type="term" value="F:hydrolase activity"/>
    <property type="evidence" value="ECO:0007669"/>
    <property type="project" value="UniProtKB-KW"/>
</dbReference>
<evidence type="ECO:0000256" key="2">
    <source>
        <dbReference type="ARBA" id="ARBA00022490"/>
    </source>
</evidence>
<dbReference type="PANTHER" id="PTHR47963:SF8">
    <property type="entry name" value="ATP-DEPENDENT RNA HELICASE DEAD"/>
    <property type="match status" value="1"/>
</dbReference>
<dbReference type="PROSITE" id="PS51192">
    <property type="entry name" value="HELICASE_ATP_BIND_1"/>
    <property type="match status" value="1"/>
</dbReference>
<evidence type="ECO:0000256" key="3">
    <source>
        <dbReference type="ARBA" id="ARBA00022741"/>
    </source>
</evidence>
<dbReference type="SMART" id="SM00487">
    <property type="entry name" value="DEXDc"/>
    <property type="match status" value="1"/>
</dbReference>
<evidence type="ECO:0000259" key="11">
    <source>
        <dbReference type="PROSITE" id="PS51194"/>
    </source>
</evidence>
<dbReference type="GO" id="GO:0140097">
    <property type="term" value="F:catalytic activity, acting on DNA"/>
    <property type="evidence" value="ECO:0007669"/>
    <property type="project" value="UniProtKB-ARBA"/>
</dbReference>
<dbReference type="AlphaFoldDB" id="A0A2H4U6X6"/>
<dbReference type="Gene3D" id="3.40.50.300">
    <property type="entry name" value="P-loop containing nucleotide triphosphate hydrolases"/>
    <property type="match status" value="2"/>
</dbReference>
<dbReference type="PROSITE" id="PS00039">
    <property type="entry name" value="DEAD_ATP_HELICASE"/>
    <property type="match status" value="1"/>
</dbReference>
<dbReference type="SUPFAM" id="SSF52540">
    <property type="entry name" value="P-loop containing nucleoside triphosphate hydrolases"/>
    <property type="match status" value="1"/>
</dbReference>
<dbReference type="EMBL" id="CP017803">
    <property type="protein sequence ID" value="ATZ59865.1"/>
    <property type="molecule type" value="Genomic_DNA"/>
</dbReference>
<evidence type="ECO:0000259" key="10">
    <source>
        <dbReference type="PROSITE" id="PS51192"/>
    </source>
</evidence>
<dbReference type="InterPro" id="IPR050547">
    <property type="entry name" value="DEAD_box_RNA_helicases"/>
</dbReference>
<dbReference type="GeneID" id="78818145"/>
<dbReference type="InterPro" id="IPR057325">
    <property type="entry name" value="DeaD_dimer"/>
</dbReference>
<keyword evidence="6 9" id="KW-0067">ATP-binding</keyword>
<dbReference type="Pfam" id="PF25399">
    <property type="entry name" value="DeaD_dimer"/>
    <property type="match status" value="1"/>
</dbReference>
<evidence type="ECO:0000256" key="5">
    <source>
        <dbReference type="ARBA" id="ARBA00022806"/>
    </source>
</evidence>
<dbReference type="OMA" id="FGCQALV"/>
<dbReference type="PROSITE" id="PS51195">
    <property type="entry name" value="Q_MOTIF"/>
    <property type="match status" value="1"/>
</dbReference>
<dbReference type="InterPro" id="IPR014001">
    <property type="entry name" value="Helicase_ATP-bd"/>
</dbReference>
<accession>A0A2H4U6X6</accession>
<dbReference type="Pfam" id="PF00270">
    <property type="entry name" value="DEAD"/>
    <property type="match status" value="1"/>
</dbReference>
<dbReference type="GO" id="GO:0003724">
    <property type="term" value="F:RNA helicase activity"/>
    <property type="evidence" value="ECO:0007669"/>
    <property type="project" value="UniProtKB-EC"/>
</dbReference>
<dbReference type="InterPro" id="IPR000629">
    <property type="entry name" value="RNA-helicase_DEAD-box_CS"/>
</dbReference>
<feature type="short sequence motif" description="Q motif" evidence="8">
    <location>
        <begin position="4"/>
        <end position="32"/>
    </location>
</feature>
<dbReference type="SMART" id="SM00490">
    <property type="entry name" value="HELICc"/>
    <property type="match status" value="1"/>
</dbReference>
<proteinExistence type="inferred from homology"/>
<evidence type="ECO:0000313" key="13">
    <source>
        <dbReference type="EMBL" id="ATZ59865.1"/>
    </source>
</evidence>
<evidence type="ECO:0000256" key="6">
    <source>
        <dbReference type="ARBA" id="ARBA00022840"/>
    </source>
</evidence>
<dbReference type="CDD" id="cd00268">
    <property type="entry name" value="DEADc"/>
    <property type="match status" value="1"/>
</dbReference>
<dbReference type="GO" id="GO:0033592">
    <property type="term" value="F:RNA strand annealing activity"/>
    <property type="evidence" value="ECO:0007669"/>
    <property type="project" value="TreeGrafter"/>
</dbReference>
<keyword evidence="2" id="KW-0963">Cytoplasm</keyword>
<dbReference type="GO" id="GO:0005840">
    <property type="term" value="C:ribosome"/>
    <property type="evidence" value="ECO:0007669"/>
    <property type="project" value="TreeGrafter"/>
</dbReference>
<dbReference type="InterPro" id="IPR014014">
    <property type="entry name" value="RNA_helicase_DEAD_Q_motif"/>
</dbReference>
<dbReference type="FunFam" id="3.40.50.300:FF:000108">
    <property type="entry name" value="ATP-dependent RNA helicase RhlE"/>
    <property type="match status" value="1"/>
</dbReference>
<keyword evidence="7" id="KW-0346">Stress response</keyword>
<name>A0A2H4U6X6_METSM</name>
<dbReference type="Proteomes" id="UP000232133">
    <property type="component" value="Chromosome"/>
</dbReference>
<dbReference type="Pfam" id="PF00271">
    <property type="entry name" value="Helicase_C"/>
    <property type="match status" value="1"/>
</dbReference>
<evidence type="ECO:0000256" key="4">
    <source>
        <dbReference type="ARBA" id="ARBA00022801"/>
    </source>
</evidence>
<comment type="similarity">
    <text evidence="9">Belongs to the DEAD box helicase family.</text>
</comment>
<keyword evidence="5 9" id="KW-0347">Helicase</keyword>
<dbReference type="GO" id="GO:0005524">
    <property type="term" value="F:ATP binding"/>
    <property type="evidence" value="ECO:0007669"/>
    <property type="project" value="UniProtKB-KW"/>
</dbReference>
<evidence type="ECO:0000256" key="1">
    <source>
        <dbReference type="ARBA" id="ARBA00012552"/>
    </source>
</evidence>
<protein>
    <recommendedName>
        <fullName evidence="1">RNA helicase</fullName>
        <ecNumber evidence="1">3.6.4.13</ecNumber>
    </recommendedName>
</protein>
<dbReference type="EC" id="3.6.4.13" evidence="1"/>
<organism evidence="13 14">
    <name type="scientific">Methanobrevibacter smithii</name>
    <dbReference type="NCBI Taxonomy" id="2173"/>
    <lineage>
        <taxon>Archaea</taxon>
        <taxon>Methanobacteriati</taxon>
        <taxon>Methanobacteriota</taxon>
        <taxon>Methanomada group</taxon>
        <taxon>Methanobacteria</taxon>
        <taxon>Methanobacteriales</taxon>
        <taxon>Methanobacteriaceae</taxon>
        <taxon>Methanobrevibacter</taxon>
    </lineage>
</organism>
<dbReference type="RefSeq" id="WP_004033385.1">
    <property type="nucleotide sequence ID" value="NZ_AP025586.1"/>
</dbReference>
<dbReference type="GO" id="GO:0009409">
    <property type="term" value="P:response to cold"/>
    <property type="evidence" value="ECO:0007669"/>
    <property type="project" value="TreeGrafter"/>
</dbReference>
<keyword evidence="4 9" id="KW-0378">Hydrolase</keyword>
<feature type="domain" description="DEAD-box RNA helicase Q" evidence="12">
    <location>
        <begin position="4"/>
        <end position="32"/>
    </location>
</feature>
<reference evidence="13 14" key="1">
    <citation type="submission" date="2016-10" db="EMBL/GenBank/DDBJ databases">
        <authorList>
            <person name="Varghese N."/>
        </authorList>
    </citation>
    <scope>NUCLEOTIDE SEQUENCE [LARGE SCALE GENOMIC DNA]</scope>
    <source>
        <strain evidence="13 14">KB11</strain>
    </source>
</reference>
<dbReference type="InterPro" id="IPR011545">
    <property type="entry name" value="DEAD/DEAH_box_helicase_dom"/>
</dbReference>
<evidence type="ECO:0000259" key="12">
    <source>
        <dbReference type="PROSITE" id="PS51195"/>
    </source>
</evidence>
<dbReference type="InterPro" id="IPR027417">
    <property type="entry name" value="P-loop_NTPase"/>
</dbReference>
<feature type="domain" description="Helicase ATP-binding" evidence="10">
    <location>
        <begin position="35"/>
        <end position="206"/>
    </location>
</feature>
<dbReference type="InterPro" id="IPR044742">
    <property type="entry name" value="DEAD/DEAH_RhlB"/>
</dbReference>
<dbReference type="GO" id="GO:0005829">
    <property type="term" value="C:cytosol"/>
    <property type="evidence" value="ECO:0007669"/>
    <property type="project" value="TreeGrafter"/>
</dbReference>
<dbReference type="PANTHER" id="PTHR47963">
    <property type="entry name" value="DEAD-BOX ATP-DEPENDENT RNA HELICASE 47, MITOCHONDRIAL"/>
    <property type="match status" value="1"/>
</dbReference>
<evidence type="ECO:0000256" key="8">
    <source>
        <dbReference type="PROSITE-ProRule" id="PRU00552"/>
    </source>
</evidence>
<feature type="domain" description="Helicase C-terminal" evidence="11">
    <location>
        <begin position="217"/>
        <end position="378"/>
    </location>
</feature>
<evidence type="ECO:0000313" key="14">
    <source>
        <dbReference type="Proteomes" id="UP000232133"/>
    </source>
</evidence>
<dbReference type="InterPro" id="IPR001650">
    <property type="entry name" value="Helicase_C-like"/>
</dbReference>